<evidence type="ECO:0000313" key="3">
    <source>
        <dbReference type="EMBL" id="GFG37479.1"/>
    </source>
</evidence>
<protein>
    <submittedName>
        <fullName evidence="3">Uncharacterized protein</fullName>
    </submittedName>
</protein>
<name>A0A6L2PY93_COPFO</name>
<dbReference type="AlphaFoldDB" id="A0A6L2PY93"/>
<dbReference type="Proteomes" id="UP000502823">
    <property type="component" value="Unassembled WGS sequence"/>
</dbReference>
<reference evidence="4" key="1">
    <citation type="submission" date="2020-01" db="EMBL/GenBank/DDBJ databases">
        <title>Draft genome sequence of the Termite Coptotermes fromosanus.</title>
        <authorList>
            <person name="Itakura S."/>
            <person name="Yosikawa Y."/>
            <person name="Umezawa K."/>
        </authorList>
    </citation>
    <scope>NUCLEOTIDE SEQUENCE [LARGE SCALE GENOMIC DNA]</scope>
</reference>
<gene>
    <name evidence="3" type="ORF">Cfor_09543</name>
</gene>
<dbReference type="EMBL" id="BLKM01000702">
    <property type="protein sequence ID" value="GFG37479.1"/>
    <property type="molecule type" value="Genomic_DNA"/>
</dbReference>
<dbReference type="Gene3D" id="3.40.50.20">
    <property type="match status" value="1"/>
</dbReference>
<keyword evidence="2" id="KW-0812">Transmembrane</keyword>
<evidence type="ECO:0000256" key="1">
    <source>
        <dbReference type="SAM" id="MobiDB-lite"/>
    </source>
</evidence>
<dbReference type="InParanoid" id="A0A6L2PY93"/>
<keyword evidence="4" id="KW-1185">Reference proteome</keyword>
<evidence type="ECO:0000313" key="4">
    <source>
        <dbReference type="Proteomes" id="UP000502823"/>
    </source>
</evidence>
<organism evidence="3 4">
    <name type="scientific">Coptotermes formosanus</name>
    <name type="common">Formosan subterranean termite</name>
    <dbReference type="NCBI Taxonomy" id="36987"/>
    <lineage>
        <taxon>Eukaryota</taxon>
        <taxon>Metazoa</taxon>
        <taxon>Ecdysozoa</taxon>
        <taxon>Arthropoda</taxon>
        <taxon>Hexapoda</taxon>
        <taxon>Insecta</taxon>
        <taxon>Pterygota</taxon>
        <taxon>Neoptera</taxon>
        <taxon>Polyneoptera</taxon>
        <taxon>Dictyoptera</taxon>
        <taxon>Blattodea</taxon>
        <taxon>Blattoidea</taxon>
        <taxon>Termitoidae</taxon>
        <taxon>Rhinotermitidae</taxon>
        <taxon>Coptotermes</taxon>
    </lineage>
</organism>
<feature type="transmembrane region" description="Helical" evidence="2">
    <location>
        <begin position="144"/>
        <end position="166"/>
    </location>
</feature>
<dbReference type="OrthoDB" id="186626at2759"/>
<keyword evidence="2" id="KW-0472">Membrane</keyword>
<feature type="region of interest" description="Disordered" evidence="1">
    <location>
        <begin position="92"/>
        <end position="116"/>
    </location>
</feature>
<evidence type="ECO:0000256" key="2">
    <source>
        <dbReference type="SAM" id="Phobius"/>
    </source>
</evidence>
<proteinExistence type="predicted"/>
<keyword evidence="2" id="KW-1133">Transmembrane helix</keyword>
<sequence length="597" mass="66526">MPVCGTGKPSSQRGEMTLGNGYTRDTEGGSGSCSLNSTSPPSPYTPISTPSGSCSPVSASPTIRKRGLNHAVSSGHISISSVRQRLNHIASSPTFSRHTGSSPTVSRPSSPLASQHQENPRLGWVVGWYLTLCVKFIRHIVSTVTYLTWSQIILLGPTLWLSAWLWMFWKSIHLPLTFIKWLLTVLHTPAFERGRKKRTVLISGGSTIQAVHLARNFYSAGARVVVCEIEGLFGLARFSTAVQKFYTVPRPAADHPQKYVQALCDIVESENASYFIPVSATSTAYYDALAKPHLELLGCSCFCPGVKDVWLLDDILEVLQHCQGVSIPTPLHYAVSSKDEVLKLYDSGLLRTGRHVMVSVGPWGCRYKQKLVMPAHRHQFKLPYEISEHKPWVVIQDVPGQHFLTCTTVKESQVVANVTCQVNKDSGGLVPVENQEISGWLKNFFTKVRVLRQVTGHVSFRFVVSDADKTLIPMSCRVGVSMPYICYTSVHPRIVWKPCKHFSHQNSGPLVADSGRYWMHEAVINTLKHPSVEAVGRLIGNVLDKREALFVFWDPLPYCAYYHIQLPFKNVLAFVQEHYGRNGRNGFQYKTMAAPVH</sequence>
<comment type="caution">
    <text evidence="3">The sequence shown here is derived from an EMBL/GenBank/DDBJ whole genome shotgun (WGS) entry which is preliminary data.</text>
</comment>
<feature type="region of interest" description="Disordered" evidence="1">
    <location>
        <begin position="1"/>
        <end position="60"/>
    </location>
</feature>
<accession>A0A6L2PY93</accession>